<dbReference type="GO" id="GO:0030975">
    <property type="term" value="F:thiamine binding"/>
    <property type="evidence" value="ECO:0007669"/>
    <property type="project" value="TreeGrafter"/>
</dbReference>
<evidence type="ECO:0000313" key="4">
    <source>
        <dbReference type="Proteomes" id="UP000094426"/>
    </source>
</evidence>
<dbReference type="GO" id="GO:0015888">
    <property type="term" value="P:thiamine transport"/>
    <property type="evidence" value="ECO:0007669"/>
    <property type="project" value="TreeGrafter"/>
</dbReference>
<dbReference type="PIRSF" id="PIRSF002825">
    <property type="entry name" value="CfbpA"/>
    <property type="match status" value="1"/>
</dbReference>
<organism evidence="3 4">
    <name type="scientific">Leifsonia xyli subsp. xyli</name>
    <dbReference type="NCBI Taxonomy" id="59736"/>
    <lineage>
        <taxon>Bacteria</taxon>
        <taxon>Bacillati</taxon>
        <taxon>Actinomycetota</taxon>
        <taxon>Actinomycetes</taxon>
        <taxon>Micrococcales</taxon>
        <taxon>Microbacteriaceae</taxon>
        <taxon>Leifsonia</taxon>
    </lineage>
</organism>
<dbReference type="PANTHER" id="PTHR30006:SF2">
    <property type="entry name" value="ABC TRANSPORTER SUBSTRATE-BINDING PROTEIN"/>
    <property type="match status" value="1"/>
</dbReference>
<dbReference type="InterPro" id="IPR026045">
    <property type="entry name" value="Ferric-bd"/>
</dbReference>
<dbReference type="OMA" id="FIDWFGS"/>
<dbReference type="Proteomes" id="UP000094426">
    <property type="component" value="Unassembled WGS sequence"/>
</dbReference>
<dbReference type="Gene3D" id="3.40.190.10">
    <property type="entry name" value="Periplasmic binding protein-like II"/>
    <property type="match status" value="2"/>
</dbReference>
<evidence type="ECO:0008006" key="5">
    <source>
        <dbReference type="Google" id="ProtNLM"/>
    </source>
</evidence>
<dbReference type="GO" id="GO:0030288">
    <property type="term" value="C:outer membrane-bounded periplasmic space"/>
    <property type="evidence" value="ECO:0007669"/>
    <property type="project" value="TreeGrafter"/>
</dbReference>
<keyword evidence="1 2" id="KW-0732">Signal</keyword>
<protein>
    <recommendedName>
        <fullName evidence="5">ABC transporter substrate-binding protein</fullName>
    </recommendedName>
</protein>
<dbReference type="EMBL" id="LNZG01000005">
    <property type="protein sequence ID" value="ODA90874.1"/>
    <property type="molecule type" value="Genomic_DNA"/>
</dbReference>
<evidence type="ECO:0000256" key="2">
    <source>
        <dbReference type="SAM" id="SignalP"/>
    </source>
</evidence>
<name>A0A1E2SMN2_LEIXY</name>
<evidence type="ECO:0000313" key="3">
    <source>
        <dbReference type="EMBL" id="ODA90874.1"/>
    </source>
</evidence>
<accession>A0A1E2SMN2</accession>
<feature type="chain" id="PRO_5039542687" description="ABC transporter substrate-binding protein" evidence="2">
    <location>
        <begin position="22"/>
        <end position="355"/>
    </location>
</feature>
<dbReference type="GO" id="GO:0030976">
    <property type="term" value="F:thiamine pyrophosphate binding"/>
    <property type="evidence" value="ECO:0007669"/>
    <property type="project" value="TreeGrafter"/>
</dbReference>
<dbReference type="PANTHER" id="PTHR30006">
    <property type="entry name" value="THIAMINE-BINDING PERIPLASMIC PROTEIN-RELATED"/>
    <property type="match status" value="1"/>
</dbReference>
<evidence type="ECO:0000256" key="1">
    <source>
        <dbReference type="ARBA" id="ARBA00022729"/>
    </source>
</evidence>
<dbReference type="AlphaFoldDB" id="A0A1E2SMN2"/>
<dbReference type="PROSITE" id="PS51257">
    <property type="entry name" value="PROKAR_LIPOPROTEIN"/>
    <property type="match status" value="1"/>
</dbReference>
<reference evidence="3 4" key="1">
    <citation type="submission" date="2015-11" db="EMBL/GenBank/DDBJ databases">
        <authorList>
            <person name="Zhang Y."/>
            <person name="Guo Z."/>
        </authorList>
    </citation>
    <scope>NUCLEOTIDE SEQUENCE [LARGE SCALE GENOMIC DNA]</scope>
    <source>
        <strain evidence="4">gdw1</strain>
    </source>
</reference>
<proteinExistence type="predicted"/>
<gene>
    <name evidence="3" type="ORF">ATY41_08135</name>
</gene>
<feature type="signal peptide" evidence="2">
    <location>
        <begin position="1"/>
        <end position="21"/>
    </location>
</feature>
<sequence>MKFVVRALTATAVAAAVAALAGCSATSPAPGSAEGSSAGTKLVVYTPQGDPVRGGYITKHAKSDLGLDVKLVNGAGGDLATRLIAEKNNPQADVVVVLGAPQLNRIDQAGVLQPFAPDWAGKIPSAFASGSKDFTLLTQTPIAIAYNASTMTAAQAPSSWTDLAKPEYKDKFAFPALTSQTGQAAAVGILWRYADHTTGTVSQKGWDTLAAILHNAKQTAAGAPFDWAQVRSGVQPIVVSWLGGIQTGTSDNTIDLRIVDAVGGSPFVNGGVGMVKDTKNAAAARKFIDWFGSDSFQVGFVTATKNDTPLNPDAVKRLPGAEQGLRQVTPQKIDWGVVSQRLSDWLQKIQLDVQG</sequence>
<dbReference type="RefSeq" id="WP_011186216.1">
    <property type="nucleotide sequence ID" value="NZ_LNZG01000005.1"/>
</dbReference>
<dbReference type="SUPFAM" id="SSF53850">
    <property type="entry name" value="Periplasmic binding protein-like II"/>
    <property type="match status" value="1"/>
</dbReference>
<dbReference type="Pfam" id="PF13343">
    <property type="entry name" value="SBP_bac_6"/>
    <property type="match status" value="1"/>
</dbReference>
<comment type="caution">
    <text evidence="3">The sequence shown here is derived from an EMBL/GenBank/DDBJ whole genome shotgun (WGS) entry which is preliminary data.</text>
</comment>